<sequence>MKMANSAVSLQELGISDLRAGRAVIGALVFEVRGPEGSAKAAALAEKLAGLFAEREDVRVSARVQFLPPRPLQCFKCLEMGYVRHGCTTPENRTGACYR</sequence>
<keyword evidence="2" id="KW-1185">Reference proteome</keyword>
<name>A0A151WMP3_9HYME</name>
<evidence type="ECO:0008006" key="3">
    <source>
        <dbReference type="Google" id="ProtNLM"/>
    </source>
</evidence>
<evidence type="ECO:0000313" key="2">
    <source>
        <dbReference type="Proteomes" id="UP000075809"/>
    </source>
</evidence>
<proteinExistence type="predicted"/>
<protein>
    <recommendedName>
        <fullName evidence="3">CCHC-type domain-containing protein</fullName>
    </recommendedName>
</protein>
<dbReference type="AlphaFoldDB" id="A0A151WMP3"/>
<gene>
    <name evidence="1" type="ORF">ALC60_11850</name>
</gene>
<dbReference type="Proteomes" id="UP000075809">
    <property type="component" value="Unassembled WGS sequence"/>
</dbReference>
<evidence type="ECO:0000313" key="1">
    <source>
        <dbReference type="EMBL" id="KYQ49090.1"/>
    </source>
</evidence>
<accession>A0A151WMP3</accession>
<reference evidence="1 2" key="1">
    <citation type="submission" date="2015-09" db="EMBL/GenBank/DDBJ databases">
        <title>Trachymyrmex zeteki WGS genome.</title>
        <authorList>
            <person name="Nygaard S."/>
            <person name="Hu H."/>
            <person name="Boomsma J."/>
            <person name="Zhang G."/>
        </authorList>
    </citation>
    <scope>NUCLEOTIDE SEQUENCE [LARGE SCALE GENOMIC DNA]</scope>
    <source>
        <strain evidence="1">Tzet28-1</strain>
        <tissue evidence="1">Whole body</tissue>
    </source>
</reference>
<dbReference type="EMBL" id="KQ982939">
    <property type="protein sequence ID" value="KYQ49090.1"/>
    <property type="molecule type" value="Genomic_DNA"/>
</dbReference>
<organism evidence="1 2">
    <name type="scientific">Mycetomoellerius zeteki</name>
    <dbReference type="NCBI Taxonomy" id="64791"/>
    <lineage>
        <taxon>Eukaryota</taxon>
        <taxon>Metazoa</taxon>
        <taxon>Ecdysozoa</taxon>
        <taxon>Arthropoda</taxon>
        <taxon>Hexapoda</taxon>
        <taxon>Insecta</taxon>
        <taxon>Pterygota</taxon>
        <taxon>Neoptera</taxon>
        <taxon>Endopterygota</taxon>
        <taxon>Hymenoptera</taxon>
        <taxon>Apocrita</taxon>
        <taxon>Aculeata</taxon>
        <taxon>Formicoidea</taxon>
        <taxon>Formicidae</taxon>
        <taxon>Myrmicinae</taxon>
        <taxon>Mycetomoellerius</taxon>
    </lineage>
</organism>